<evidence type="ECO:0000256" key="2">
    <source>
        <dbReference type="ARBA" id="ARBA00022527"/>
    </source>
</evidence>
<keyword evidence="2" id="KW-0723">Serine/threonine-protein kinase</keyword>
<evidence type="ECO:0000256" key="3">
    <source>
        <dbReference type="ARBA" id="ARBA00022679"/>
    </source>
</evidence>
<dbReference type="RefSeq" id="WP_147140304.1">
    <property type="nucleotide sequence ID" value="NZ_BAABIJ010000002.1"/>
</dbReference>
<dbReference type="SUPFAM" id="SSF56112">
    <property type="entry name" value="Protein kinase-like (PK-like)"/>
    <property type="match status" value="1"/>
</dbReference>
<dbReference type="AlphaFoldDB" id="A0A562V4U6"/>
<dbReference type="Pfam" id="PF00069">
    <property type="entry name" value="Pkinase"/>
    <property type="match status" value="1"/>
</dbReference>
<evidence type="ECO:0000256" key="5">
    <source>
        <dbReference type="ARBA" id="ARBA00022777"/>
    </source>
</evidence>
<keyword evidence="10" id="KW-1185">Reference proteome</keyword>
<dbReference type="GO" id="GO:0005524">
    <property type="term" value="F:ATP binding"/>
    <property type="evidence" value="ECO:0007669"/>
    <property type="project" value="UniProtKB-KW"/>
</dbReference>
<dbReference type="InterPro" id="IPR000719">
    <property type="entry name" value="Prot_kinase_dom"/>
</dbReference>
<proteinExistence type="predicted"/>
<keyword evidence="3" id="KW-0808">Transferase</keyword>
<evidence type="ECO:0000313" key="9">
    <source>
        <dbReference type="EMBL" id="TWJ12865.1"/>
    </source>
</evidence>
<dbReference type="PANTHER" id="PTHR43289">
    <property type="entry name" value="MITOGEN-ACTIVATED PROTEIN KINASE KINASE KINASE 20-RELATED"/>
    <property type="match status" value="1"/>
</dbReference>
<evidence type="ECO:0000256" key="1">
    <source>
        <dbReference type="ARBA" id="ARBA00012513"/>
    </source>
</evidence>
<feature type="domain" description="Protein kinase" evidence="8">
    <location>
        <begin position="29"/>
        <end position="295"/>
    </location>
</feature>
<keyword evidence="6" id="KW-0067">ATP-binding</keyword>
<gene>
    <name evidence="9" type="ORF">LX16_3632</name>
</gene>
<evidence type="ECO:0000256" key="6">
    <source>
        <dbReference type="ARBA" id="ARBA00022840"/>
    </source>
</evidence>
<evidence type="ECO:0000256" key="4">
    <source>
        <dbReference type="ARBA" id="ARBA00022741"/>
    </source>
</evidence>
<dbReference type="PROSITE" id="PS50011">
    <property type="entry name" value="PROTEIN_KINASE_DOM"/>
    <property type="match status" value="1"/>
</dbReference>
<keyword evidence="4" id="KW-0547">Nucleotide-binding</keyword>
<comment type="caution">
    <text evidence="9">The sequence shown here is derived from an EMBL/GenBank/DDBJ whole genome shotgun (WGS) entry which is preliminary data.</text>
</comment>
<dbReference type="EC" id="2.7.11.1" evidence="1"/>
<sequence length="295" mass="31509">MNDTIRAASPPPGHVSGAGSQAGDSVGGHRIVNAVRLRGCAAIYRATAPDGSPVALKTQCVAAPKRLRLRMDNEIAAHRRLAGIAPVATLVDTGTDGDQRFVAAEWRPGVPLRRMAEHTGISPRVESAEAAALLPVLAVAVSEAVARLHTADVAHGDLSRFNVLAAVDDRVSLIDLESALVVSDPDPLPVRRKVTWSYAPPEFADRVRPSKAADQYSLAAVLFRQLTGRRHRIPVPGAAPDSAQALGARVRVVAGWHARRWPGLLRVFARALATDPSERYGDVAEFTEALRHAFV</sequence>
<protein>
    <recommendedName>
        <fullName evidence="1">non-specific serine/threonine protein kinase</fullName>
        <ecNumber evidence="1">2.7.11.1</ecNumber>
    </recommendedName>
</protein>
<dbReference type="SMART" id="SM00220">
    <property type="entry name" value="S_TKc"/>
    <property type="match status" value="1"/>
</dbReference>
<organism evidence="9 10">
    <name type="scientific">Stackebrandtia albiflava</name>
    <dbReference type="NCBI Taxonomy" id="406432"/>
    <lineage>
        <taxon>Bacteria</taxon>
        <taxon>Bacillati</taxon>
        <taxon>Actinomycetota</taxon>
        <taxon>Actinomycetes</taxon>
        <taxon>Glycomycetales</taxon>
        <taxon>Glycomycetaceae</taxon>
        <taxon>Stackebrandtia</taxon>
    </lineage>
</organism>
<feature type="region of interest" description="Disordered" evidence="7">
    <location>
        <begin position="1"/>
        <end position="25"/>
    </location>
</feature>
<evidence type="ECO:0000313" key="10">
    <source>
        <dbReference type="Proteomes" id="UP000321617"/>
    </source>
</evidence>
<dbReference type="InterPro" id="IPR011009">
    <property type="entry name" value="Kinase-like_dom_sf"/>
</dbReference>
<accession>A0A562V4U6</accession>
<dbReference type="OrthoDB" id="2988131at2"/>
<keyword evidence="5 9" id="KW-0418">Kinase</keyword>
<dbReference type="GO" id="GO:0004674">
    <property type="term" value="F:protein serine/threonine kinase activity"/>
    <property type="evidence" value="ECO:0007669"/>
    <property type="project" value="UniProtKB-KW"/>
</dbReference>
<evidence type="ECO:0000256" key="7">
    <source>
        <dbReference type="SAM" id="MobiDB-lite"/>
    </source>
</evidence>
<name>A0A562V4U6_9ACTN</name>
<dbReference type="PANTHER" id="PTHR43289:SF6">
    <property type="entry name" value="SERINE_THREONINE-PROTEIN KINASE NEKL-3"/>
    <property type="match status" value="1"/>
</dbReference>
<dbReference type="EMBL" id="VLLL01000006">
    <property type="protein sequence ID" value="TWJ12865.1"/>
    <property type="molecule type" value="Genomic_DNA"/>
</dbReference>
<dbReference type="Gene3D" id="1.10.510.10">
    <property type="entry name" value="Transferase(Phosphotransferase) domain 1"/>
    <property type="match status" value="1"/>
</dbReference>
<reference evidence="9 10" key="1">
    <citation type="journal article" date="2013" name="Stand. Genomic Sci.">
        <title>Genomic Encyclopedia of Type Strains, Phase I: The one thousand microbial genomes (KMG-I) project.</title>
        <authorList>
            <person name="Kyrpides N.C."/>
            <person name="Woyke T."/>
            <person name="Eisen J.A."/>
            <person name="Garrity G."/>
            <person name="Lilburn T.G."/>
            <person name="Beck B.J."/>
            <person name="Whitman W.B."/>
            <person name="Hugenholtz P."/>
            <person name="Klenk H.P."/>
        </authorList>
    </citation>
    <scope>NUCLEOTIDE SEQUENCE [LARGE SCALE GENOMIC DNA]</scope>
    <source>
        <strain evidence="9 10">DSM 45044</strain>
    </source>
</reference>
<dbReference type="Proteomes" id="UP000321617">
    <property type="component" value="Unassembled WGS sequence"/>
</dbReference>
<evidence type="ECO:0000259" key="8">
    <source>
        <dbReference type="PROSITE" id="PS50011"/>
    </source>
</evidence>